<feature type="region of interest" description="Disordered" evidence="1">
    <location>
        <begin position="109"/>
        <end position="134"/>
    </location>
</feature>
<dbReference type="AlphaFoldDB" id="A0A3A8PQG7"/>
<reference evidence="3" key="1">
    <citation type="submission" date="2018-09" db="EMBL/GenBank/DDBJ databases">
        <authorList>
            <person name="Livingstone P.G."/>
            <person name="Whitworth D.E."/>
        </authorList>
    </citation>
    <scope>NUCLEOTIDE SEQUENCE [LARGE SCALE GENOMIC DNA]</scope>
    <source>
        <strain evidence="3">CA051B</strain>
    </source>
</reference>
<proteinExistence type="predicted"/>
<sequence length="220" mass="24282">MPVERCAEFPDVCHQAVYCDGEPFCTSRRGTQAPTCGGEGYSAGEVACCPGLIARCGRVTEGTCDAEHGTDHRPRCMPCGDGVCSSLEQRCNCPEDCAVTPQRRKILYRGNHPEGPGKGNPHGPPRLTRPGQCLDTQRDPERLRGCMVEWARAVFGRDSVEELRDATSIEPFTAFDLDLMRCLELERRGRSQVKESSREACLEALALQTKDGRLDKLLRP</sequence>
<dbReference type="Proteomes" id="UP000272888">
    <property type="component" value="Unassembled WGS sequence"/>
</dbReference>
<keyword evidence="3" id="KW-1185">Reference proteome</keyword>
<evidence type="ECO:0000313" key="2">
    <source>
        <dbReference type="EMBL" id="RKH58697.1"/>
    </source>
</evidence>
<accession>A0A3A8PQG7</accession>
<comment type="caution">
    <text evidence="2">The sequence shown here is derived from an EMBL/GenBank/DDBJ whole genome shotgun (WGS) entry which is preliminary data.</text>
</comment>
<evidence type="ECO:0000256" key="1">
    <source>
        <dbReference type="SAM" id="MobiDB-lite"/>
    </source>
</evidence>
<dbReference type="EMBL" id="RAWB01000150">
    <property type="protein sequence ID" value="RKH58697.1"/>
    <property type="molecule type" value="Genomic_DNA"/>
</dbReference>
<gene>
    <name evidence="2" type="ORF">D7V93_16300</name>
</gene>
<evidence type="ECO:0000313" key="3">
    <source>
        <dbReference type="Proteomes" id="UP000272888"/>
    </source>
</evidence>
<name>A0A3A8PQG7_9BACT</name>
<protein>
    <submittedName>
        <fullName evidence="2">Uncharacterized protein</fullName>
    </submittedName>
</protein>
<organism evidence="2 3">
    <name type="scientific">Corallococcus llansteffanensis</name>
    <dbReference type="NCBI Taxonomy" id="2316731"/>
    <lineage>
        <taxon>Bacteria</taxon>
        <taxon>Pseudomonadati</taxon>
        <taxon>Myxococcota</taxon>
        <taxon>Myxococcia</taxon>
        <taxon>Myxococcales</taxon>
        <taxon>Cystobacterineae</taxon>
        <taxon>Myxococcaceae</taxon>
        <taxon>Corallococcus</taxon>
    </lineage>
</organism>